<dbReference type="AlphaFoldDB" id="A0A1G9FW32"/>
<dbReference type="InterPro" id="IPR046335">
    <property type="entry name" value="LacI/GalR-like_sensor"/>
</dbReference>
<evidence type="ECO:0000313" key="6">
    <source>
        <dbReference type="Proteomes" id="UP000198662"/>
    </source>
</evidence>
<dbReference type="Proteomes" id="UP000198662">
    <property type="component" value="Unassembled WGS sequence"/>
</dbReference>
<keyword evidence="2" id="KW-0238">DNA-binding</keyword>
<organism evidence="5 6">
    <name type="scientific">Glycomyces sambucus</name>
    <dbReference type="NCBI Taxonomy" id="380244"/>
    <lineage>
        <taxon>Bacteria</taxon>
        <taxon>Bacillati</taxon>
        <taxon>Actinomycetota</taxon>
        <taxon>Actinomycetes</taxon>
        <taxon>Glycomycetales</taxon>
        <taxon>Glycomycetaceae</taxon>
        <taxon>Glycomyces</taxon>
    </lineage>
</organism>
<dbReference type="RefSeq" id="WP_091047176.1">
    <property type="nucleotide sequence ID" value="NZ_FNGF01000002.1"/>
</dbReference>
<dbReference type="PANTHER" id="PTHR30146">
    <property type="entry name" value="LACI-RELATED TRANSCRIPTIONAL REPRESSOR"/>
    <property type="match status" value="1"/>
</dbReference>
<reference evidence="6" key="1">
    <citation type="submission" date="2016-10" db="EMBL/GenBank/DDBJ databases">
        <authorList>
            <person name="Varghese N."/>
            <person name="Submissions S."/>
        </authorList>
    </citation>
    <scope>NUCLEOTIDE SEQUENCE [LARGE SCALE GENOMIC DNA]</scope>
    <source>
        <strain evidence="6">CGMCC 4.3147</strain>
    </source>
</reference>
<evidence type="ECO:0000259" key="4">
    <source>
        <dbReference type="PROSITE" id="PS50932"/>
    </source>
</evidence>
<proteinExistence type="predicted"/>
<dbReference type="Pfam" id="PF13377">
    <property type="entry name" value="Peripla_BP_3"/>
    <property type="match status" value="1"/>
</dbReference>
<dbReference type="InterPro" id="IPR028082">
    <property type="entry name" value="Peripla_BP_I"/>
</dbReference>
<protein>
    <submittedName>
        <fullName evidence="5">Transcriptional regulator, LacI family</fullName>
    </submittedName>
</protein>
<dbReference type="CDD" id="cd06267">
    <property type="entry name" value="PBP1_LacI_sugar_binding-like"/>
    <property type="match status" value="1"/>
</dbReference>
<name>A0A1G9FW32_9ACTN</name>
<keyword evidence="6" id="KW-1185">Reference proteome</keyword>
<dbReference type="InterPro" id="IPR000843">
    <property type="entry name" value="HTH_LacI"/>
</dbReference>
<dbReference type="OrthoDB" id="3563699at2"/>
<dbReference type="PROSITE" id="PS50932">
    <property type="entry name" value="HTH_LACI_2"/>
    <property type="match status" value="1"/>
</dbReference>
<feature type="domain" description="HTH lacI-type" evidence="4">
    <location>
        <begin position="4"/>
        <end position="58"/>
    </location>
</feature>
<dbReference type="EMBL" id="FNGF01000002">
    <property type="protein sequence ID" value="SDK92604.1"/>
    <property type="molecule type" value="Genomic_DNA"/>
</dbReference>
<evidence type="ECO:0000313" key="5">
    <source>
        <dbReference type="EMBL" id="SDK92604.1"/>
    </source>
</evidence>
<dbReference type="GO" id="GO:0000976">
    <property type="term" value="F:transcription cis-regulatory region binding"/>
    <property type="evidence" value="ECO:0007669"/>
    <property type="project" value="TreeGrafter"/>
</dbReference>
<dbReference type="GO" id="GO:0003700">
    <property type="term" value="F:DNA-binding transcription factor activity"/>
    <property type="evidence" value="ECO:0007669"/>
    <property type="project" value="TreeGrafter"/>
</dbReference>
<dbReference type="CDD" id="cd01392">
    <property type="entry name" value="HTH_LacI"/>
    <property type="match status" value="1"/>
</dbReference>
<dbReference type="SUPFAM" id="SSF47413">
    <property type="entry name" value="lambda repressor-like DNA-binding domains"/>
    <property type="match status" value="1"/>
</dbReference>
<dbReference type="Gene3D" id="1.10.260.40">
    <property type="entry name" value="lambda repressor-like DNA-binding domains"/>
    <property type="match status" value="1"/>
</dbReference>
<evidence type="ECO:0000256" key="1">
    <source>
        <dbReference type="ARBA" id="ARBA00023015"/>
    </source>
</evidence>
<dbReference type="SMART" id="SM00354">
    <property type="entry name" value="HTH_LACI"/>
    <property type="match status" value="1"/>
</dbReference>
<evidence type="ECO:0000256" key="2">
    <source>
        <dbReference type="ARBA" id="ARBA00023125"/>
    </source>
</evidence>
<sequence>MKRPTLDDVAAVAKVSPKTVSNVLRGRPLASPATQERVWQAVAAVGYRVNRAGRALAGGGSGRIAVIVPNLHQPYYAENAERLILALAAQGLTSTLRIAPDAAAEREAVFGGTTADADGVIVCPHHVNAGLLGDRAPDRPVVQFGSLPTGLLDTVVMGEREGFSAVTRHLLDTGRRRLALVWNATSSGRPDGRRFEGFEEALAEHGLEPDPALMVAGSDWDWRAPGFEAMTGLLASGARFDAVLCINDSVAVGALRALRAGGVRVPDDVALTGFDDTDEAEFTVPPLTTVSPEHEAMVDAAVRMMVERLGGEAGPPRVHRTGAHLIPRASSGVPR</sequence>
<keyword evidence="3" id="KW-0804">Transcription</keyword>
<evidence type="ECO:0000256" key="3">
    <source>
        <dbReference type="ARBA" id="ARBA00023163"/>
    </source>
</evidence>
<keyword evidence="1" id="KW-0805">Transcription regulation</keyword>
<accession>A0A1G9FW32</accession>
<gene>
    <name evidence="5" type="ORF">SAMN05216298_2065</name>
</gene>
<dbReference type="PROSITE" id="PS00356">
    <property type="entry name" value="HTH_LACI_1"/>
    <property type="match status" value="1"/>
</dbReference>
<dbReference type="Gene3D" id="3.40.50.2300">
    <property type="match status" value="2"/>
</dbReference>
<dbReference type="STRING" id="380244.SAMN05216298_2065"/>
<dbReference type="SUPFAM" id="SSF53822">
    <property type="entry name" value="Periplasmic binding protein-like I"/>
    <property type="match status" value="1"/>
</dbReference>
<dbReference type="PANTHER" id="PTHR30146:SF109">
    <property type="entry name" value="HTH-TYPE TRANSCRIPTIONAL REGULATOR GALS"/>
    <property type="match status" value="1"/>
</dbReference>
<dbReference type="InterPro" id="IPR010982">
    <property type="entry name" value="Lambda_DNA-bd_dom_sf"/>
</dbReference>
<dbReference type="Pfam" id="PF00356">
    <property type="entry name" value="LacI"/>
    <property type="match status" value="1"/>
</dbReference>